<organism evidence="10">
    <name type="scientific">Acetithermum autotrophicum</name>
    <dbReference type="NCBI Taxonomy" id="1446466"/>
    <lineage>
        <taxon>Bacteria</taxon>
        <taxon>Candidatus Bipolaricaulota</taxon>
        <taxon>Candidatus Acetithermum</taxon>
    </lineage>
</organism>
<evidence type="ECO:0000256" key="1">
    <source>
        <dbReference type="ARBA" id="ARBA00004370"/>
    </source>
</evidence>
<evidence type="ECO:0000256" key="7">
    <source>
        <dbReference type="PIRSR" id="PIRSR602387-1"/>
    </source>
</evidence>
<feature type="binding site" evidence="7">
    <location>
        <position position="118"/>
    </location>
    <ligand>
        <name>Cu cation</name>
        <dbReference type="ChEBI" id="CHEBI:23378"/>
    </ligand>
</feature>
<evidence type="ECO:0000256" key="6">
    <source>
        <dbReference type="ARBA" id="ARBA00023136"/>
    </source>
</evidence>
<dbReference type="PROSITE" id="PS51257">
    <property type="entry name" value="PROKAR_LIPOPROTEIN"/>
    <property type="match status" value="1"/>
</dbReference>
<evidence type="ECO:0000256" key="3">
    <source>
        <dbReference type="ARBA" id="ARBA00022723"/>
    </source>
</evidence>
<dbReference type="Pfam" id="PF00127">
    <property type="entry name" value="Copper-bind"/>
    <property type="match status" value="1"/>
</dbReference>
<feature type="chain" id="PRO_5003598467" evidence="8">
    <location>
        <begin position="24"/>
        <end position="166"/>
    </location>
</feature>
<feature type="binding site" evidence="7">
    <location>
        <position position="126"/>
    </location>
    <ligand>
        <name>Cu cation</name>
        <dbReference type="ChEBI" id="CHEBI:23378"/>
    </ligand>
</feature>
<dbReference type="PRINTS" id="PR00157">
    <property type="entry name" value="PLASTOCYANIN"/>
</dbReference>
<protein>
    <submittedName>
        <fullName evidence="10">Blue-copper-protein</fullName>
    </submittedName>
</protein>
<dbReference type="EMBL" id="AP011801">
    <property type="protein sequence ID" value="BAL58694.1"/>
    <property type="molecule type" value="Genomic_DNA"/>
</dbReference>
<dbReference type="Gene3D" id="2.60.40.420">
    <property type="entry name" value="Cupredoxins - blue copper proteins"/>
    <property type="match status" value="1"/>
</dbReference>
<name>H5SRH7_ACEAU</name>
<feature type="signal peptide" evidence="8">
    <location>
        <begin position="1"/>
        <end position="23"/>
    </location>
</feature>
<dbReference type="GO" id="GO:0005507">
    <property type="term" value="F:copper ion binding"/>
    <property type="evidence" value="ECO:0007669"/>
    <property type="project" value="InterPro"/>
</dbReference>
<keyword evidence="2" id="KW-0813">Transport</keyword>
<dbReference type="InterPro" id="IPR008972">
    <property type="entry name" value="Cupredoxin"/>
</dbReference>
<dbReference type="PANTHER" id="PTHR34192">
    <property type="entry name" value="PLASTOCYANIN MAJOR ISOFORM, CHLOROPLASTIC-RELATED"/>
    <property type="match status" value="1"/>
</dbReference>
<dbReference type="GO" id="GO:0016020">
    <property type="term" value="C:membrane"/>
    <property type="evidence" value="ECO:0007669"/>
    <property type="project" value="UniProtKB-SubCell"/>
</dbReference>
<feature type="domain" description="Blue (type 1) copper" evidence="9">
    <location>
        <begin position="36"/>
        <end position="132"/>
    </location>
</feature>
<dbReference type="PANTHER" id="PTHR34192:SF10">
    <property type="entry name" value="PLASTOCYANIN MAJOR ISOFORM, CHLOROPLASTIC-RELATED"/>
    <property type="match status" value="1"/>
</dbReference>
<feature type="binding site" evidence="7">
    <location>
        <position position="68"/>
    </location>
    <ligand>
        <name>Cu cation</name>
        <dbReference type="ChEBI" id="CHEBI:23378"/>
    </ligand>
</feature>
<keyword evidence="6" id="KW-0472">Membrane</keyword>
<dbReference type="InterPro" id="IPR028871">
    <property type="entry name" value="BlueCu_1_BS"/>
</dbReference>
<gene>
    <name evidence="10" type="ORF">HGMM_OP2C242</name>
</gene>
<keyword evidence="8" id="KW-0732">Signal</keyword>
<keyword evidence="3 7" id="KW-0479">Metal-binding</keyword>
<dbReference type="GO" id="GO:0009055">
    <property type="term" value="F:electron transfer activity"/>
    <property type="evidence" value="ECO:0007669"/>
    <property type="project" value="InterPro"/>
</dbReference>
<evidence type="ECO:0000256" key="4">
    <source>
        <dbReference type="ARBA" id="ARBA00022982"/>
    </source>
</evidence>
<evidence type="ECO:0000256" key="8">
    <source>
        <dbReference type="SAM" id="SignalP"/>
    </source>
</evidence>
<feature type="binding site" evidence="7">
    <location>
        <position position="121"/>
    </location>
    <ligand>
        <name>Cu cation</name>
        <dbReference type="ChEBI" id="CHEBI:23378"/>
    </ligand>
</feature>
<dbReference type="InterPro" id="IPR002387">
    <property type="entry name" value="Plastocyanin"/>
</dbReference>
<proteinExistence type="predicted"/>
<comment type="subcellular location">
    <subcellularLocation>
        <location evidence="1">Membrane</location>
    </subcellularLocation>
</comment>
<evidence type="ECO:0000313" key="10">
    <source>
        <dbReference type="EMBL" id="BAL58694.1"/>
    </source>
</evidence>
<evidence type="ECO:0000256" key="2">
    <source>
        <dbReference type="ARBA" id="ARBA00022448"/>
    </source>
</evidence>
<reference evidence="10" key="1">
    <citation type="journal article" date="2005" name="Environ. Microbiol.">
        <title>Genetic and functional properties of uncultivated thermophilic crenarchaeotes from a subsurface gold mine as revealed by analysis of genome fragments.</title>
        <authorList>
            <person name="Nunoura T."/>
            <person name="Hirayama H."/>
            <person name="Takami H."/>
            <person name="Oida H."/>
            <person name="Nishi S."/>
            <person name="Shimamura S."/>
            <person name="Suzuki Y."/>
            <person name="Inagaki F."/>
            <person name="Takai K."/>
            <person name="Nealson K.H."/>
            <person name="Horikoshi K."/>
        </authorList>
    </citation>
    <scope>NUCLEOTIDE SEQUENCE</scope>
</reference>
<comment type="cofactor">
    <cofactor evidence="7">
        <name>Cu(2+)</name>
        <dbReference type="ChEBI" id="CHEBI:29036"/>
    </cofactor>
    <text evidence="7">The crystal structure with reduced Cu(1+) has also been determined.</text>
</comment>
<dbReference type="SUPFAM" id="SSF49503">
    <property type="entry name" value="Cupredoxins"/>
    <property type="match status" value="1"/>
</dbReference>
<evidence type="ECO:0000256" key="5">
    <source>
        <dbReference type="ARBA" id="ARBA00023008"/>
    </source>
</evidence>
<accession>H5SRH7</accession>
<dbReference type="InterPro" id="IPR000923">
    <property type="entry name" value="BlueCu_1"/>
</dbReference>
<sequence length="166" mass="18001">MTRRHLLRTVGVLGAVALSGALAGCKHEKSSQKVIAIGGPKGEFVFVPDRVKIKPGETVTWVLQSGGHTVTAYHPKNHSAYRSRIPSGAEPWDSELLVERGTTFVWTFTQEGVYNYFCRPHESLGMVGAIVVGRAVDGPGLAPPQEDLPIAARKKLEELIAWAKTS</sequence>
<keyword evidence="5 7" id="KW-0186">Copper</keyword>
<evidence type="ECO:0000259" key="9">
    <source>
        <dbReference type="Pfam" id="PF00127"/>
    </source>
</evidence>
<dbReference type="AlphaFoldDB" id="H5SRH7"/>
<reference evidence="10" key="2">
    <citation type="journal article" date="2012" name="PLoS ONE">
        <title>A Deeply Branching Thermophilic Bacterium with an Ancient Acetyl-CoA Pathway Dominates a Subsurface Ecosystem.</title>
        <authorList>
            <person name="Takami H."/>
            <person name="Noguchi H."/>
            <person name="Takaki Y."/>
            <person name="Uchiyama I."/>
            <person name="Toyoda A."/>
            <person name="Nishi S."/>
            <person name="Chee G.-J."/>
            <person name="Arai W."/>
            <person name="Nunoura T."/>
            <person name="Itoh T."/>
            <person name="Hattori M."/>
            <person name="Takai K."/>
        </authorList>
    </citation>
    <scope>NUCLEOTIDE SEQUENCE</scope>
</reference>
<dbReference type="PROSITE" id="PS00196">
    <property type="entry name" value="COPPER_BLUE"/>
    <property type="match status" value="1"/>
</dbReference>
<keyword evidence="4" id="KW-0249">Electron transport</keyword>